<evidence type="ECO:0000259" key="14">
    <source>
        <dbReference type="Pfam" id="PF17708"/>
    </source>
</evidence>
<evidence type="ECO:0000256" key="10">
    <source>
        <dbReference type="ARBA" id="ARBA00023139"/>
    </source>
</evidence>
<comment type="similarity">
    <text evidence="3">Belongs to the gasdermin family.</text>
</comment>
<keyword evidence="6" id="KW-0963">Cytoplasm</keyword>
<dbReference type="PANTHER" id="PTHR16399">
    <property type="entry name" value="GASDERMIN"/>
    <property type="match status" value="1"/>
</dbReference>
<dbReference type="OrthoDB" id="9035105at2759"/>
<evidence type="ECO:0000256" key="8">
    <source>
        <dbReference type="ARBA" id="ARBA00022692"/>
    </source>
</evidence>
<keyword evidence="8" id="KW-0812">Transmembrane</keyword>
<keyword evidence="7" id="KW-1210">Necrosis</keyword>
<reference evidence="15" key="2">
    <citation type="submission" date="2025-08" db="UniProtKB">
        <authorList>
            <consortium name="Ensembl"/>
        </authorList>
    </citation>
    <scope>IDENTIFICATION</scope>
</reference>
<dbReference type="PANTHER" id="PTHR16399:SF15">
    <property type="entry name" value="GASDERMIN-D"/>
    <property type="match status" value="1"/>
</dbReference>
<evidence type="ECO:0000256" key="1">
    <source>
        <dbReference type="ARBA" id="ARBA00004496"/>
    </source>
</evidence>
<evidence type="ECO:0000256" key="11">
    <source>
        <dbReference type="ARBA" id="ARBA00023288"/>
    </source>
</evidence>
<protein>
    <submittedName>
        <fullName evidence="15">Gasdermin D</fullName>
    </submittedName>
</protein>
<evidence type="ECO:0000256" key="2">
    <source>
        <dbReference type="ARBA" id="ARBA00004651"/>
    </source>
</evidence>
<dbReference type="GO" id="GO:0005886">
    <property type="term" value="C:plasma membrane"/>
    <property type="evidence" value="ECO:0007669"/>
    <property type="project" value="UniProtKB-SubCell"/>
</dbReference>
<evidence type="ECO:0000256" key="4">
    <source>
        <dbReference type="ARBA" id="ARBA00022452"/>
    </source>
</evidence>
<dbReference type="InterPro" id="IPR041263">
    <property type="entry name" value="Gasdermin_PUB"/>
</dbReference>
<dbReference type="InterPro" id="IPR007677">
    <property type="entry name" value="Gasdermin"/>
</dbReference>
<reference evidence="15 16" key="1">
    <citation type="journal article" date="2005" name="Nature">
        <title>Genome sequence, comparative analysis and haplotype structure of the domestic dog.</title>
        <authorList>
            <consortium name="Broad Sequencing Platform"/>
            <person name="Lindblad-Toh K."/>
            <person name="Wade C.M."/>
            <person name="Mikkelsen T.S."/>
            <person name="Karlsson E.K."/>
            <person name="Jaffe D.B."/>
            <person name="Kamal M."/>
            <person name="Clamp M."/>
            <person name="Chang J.L."/>
            <person name="Kulbokas E.J. III"/>
            <person name="Zody M.C."/>
            <person name="Mauceli E."/>
            <person name="Xie X."/>
            <person name="Breen M."/>
            <person name="Wayne R.K."/>
            <person name="Ostrander E.A."/>
            <person name="Ponting C.P."/>
            <person name="Galibert F."/>
            <person name="Smith D.R."/>
            <person name="DeJong P.J."/>
            <person name="Kirkness E."/>
            <person name="Alvarez P."/>
            <person name="Biagi T."/>
            <person name="Brockman W."/>
            <person name="Butler J."/>
            <person name="Chin C.W."/>
            <person name="Cook A."/>
            <person name="Cuff J."/>
            <person name="Daly M.J."/>
            <person name="DeCaprio D."/>
            <person name="Gnerre S."/>
            <person name="Grabherr M."/>
            <person name="Kellis M."/>
            <person name="Kleber M."/>
            <person name="Bardeleben C."/>
            <person name="Goodstadt L."/>
            <person name="Heger A."/>
            <person name="Hitte C."/>
            <person name="Kim L."/>
            <person name="Koepfli K.P."/>
            <person name="Parker H.G."/>
            <person name="Pollinger J.P."/>
            <person name="Searle S.M."/>
            <person name="Sutter N.B."/>
            <person name="Thomas R."/>
            <person name="Webber C."/>
            <person name="Baldwin J."/>
            <person name="Abebe A."/>
            <person name="Abouelleil A."/>
            <person name="Aftuck L."/>
            <person name="Ait-Zahra M."/>
            <person name="Aldredge T."/>
            <person name="Allen N."/>
            <person name="An P."/>
            <person name="Anderson S."/>
            <person name="Antoine C."/>
            <person name="Arachchi H."/>
            <person name="Aslam A."/>
            <person name="Ayotte L."/>
            <person name="Bachantsang P."/>
            <person name="Barry A."/>
            <person name="Bayul T."/>
            <person name="Benamara M."/>
            <person name="Berlin A."/>
            <person name="Bessette D."/>
            <person name="Blitshteyn B."/>
            <person name="Bloom T."/>
            <person name="Blye J."/>
            <person name="Boguslavskiy L."/>
            <person name="Bonnet C."/>
            <person name="Boukhgalter B."/>
            <person name="Brown A."/>
            <person name="Cahill P."/>
            <person name="Calixte N."/>
            <person name="Camarata J."/>
            <person name="Cheshatsang Y."/>
            <person name="Chu J."/>
            <person name="Citroen M."/>
            <person name="Collymore A."/>
            <person name="Cooke P."/>
            <person name="Dawoe T."/>
            <person name="Daza R."/>
            <person name="Decktor K."/>
            <person name="DeGray S."/>
            <person name="Dhargay N."/>
            <person name="Dooley K."/>
            <person name="Dooley K."/>
            <person name="Dorje P."/>
            <person name="Dorjee K."/>
            <person name="Dorris L."/>
            <person name="Duffey N."/>
            <person name="Dupes A."/>
            <person name="Egbiremolen O."/>
            <person name="Elong R."/>
            <person name="Falk J."/>
            <person name="Farina A."/>
            <person name="Faro S."/>
            <person name="Ferguson D."/>
            <person name="Ferreira P."/>
            <person name="Fisher S."/>
            <person name="FitzGerald M."/>
            <person name="Foley K."/>
            <person name="Foley C."/>
            <person name="Franke A."/>
            <person name="Friedrich D."/>
            <person name="Gage D."/>
            <person name="Garber M."/>
            <person name="Gearin G."/>
            <person name="Giannoukos G."/>
            <person name="Goode T."/>
            <person name="Goyette A."/>
            <person name="Graham J."/>
            <person name="Grandbois E."/>
            <person name="Gyaltsen K."/>
            <person name="Hafez N."/>
            <person name="Hagopian D."/>
            <person name="Hagos B."/>
            <person name="Hall J."/>
            <person name="Healy C."/>
            <person name="Hegarty R."/>
            <person name="Honan T."/>
            <person name="Horn A."/>
            <person name="Houde N."/>
            <person name="Hughes L."/>
            <person name="Hunnicutt L."/>
            <person name="Husby M."/>
            <person name="Jester B."/>
            <person name="Jones C."/>
            <person name="Kamat A."/>
            <person name="Kanga B."/>
            <person name="Kells C."/>
            <person name="Khazanovich D."/>
            <person name="Kieu A.C."/>
            <person name="Kisner P."/>
            <person name="Kumar M."/>
            <person name="Lance K."/>
            <person name="Landers T."/>
            <person name="Lara M."/>
            <person name="Lee W."/>
            <person name="Leger J.P."/>
            <person name="Lennon N."/>
            <person name="Leuper L."/>
            <person name="LeVine S."/>
            <person name="Liu J."/>
            <person name="Liu X."/>
            <person name="Lokyitsang Y."/>
            <person name="Lokyitsang T."/>
            <person name="Lui A."/>
            <person name="Macdonald J."/>
            <person name="Major J."/>
            <person name="Marabella R."/>
            <person name="Maru K."/>
            <person name="Matthews C."/>
            <person name="McDonough S."/>
            <person name="Mehta T."/>
            <person name="Meldrim J."/>
            <person name="Melnikov A."/>
            <person name="Meneus L."/>
            <person name="Mihalev A."/>
            <person name="Mihova T."/>
            <person name="Miller K."/>
            <person name="Mittelman R."/>
            <person name="Mlenga V."/>
            <person name="Mulrain L."/>
            <person name="Munson G."/>
            <person name="Navidi A."/>
            <person name="Naylor J."/>
            <person name="Nguyen T."/>
            <person name="Nguyen N."/>
            <person name="Nguyen C."/>
            <person name="Nguyen T."/>
            <person name="Nicol R."/>
            <person name="Norbu N."/>
            <person name="Norbu C."/>
            <person name="Novod N."/>
            <person name="Nyima T."/>
            <person name="Olandt P."/>
            <person name="O'Neill B."/>
            <person name="O'Neill K."/>
            <person name="Osman S."/>
            <person name="Oyono L."/>
            <person name="Patti C."/>
            <person name="Perrin D."/>
            <person name="Phunkhang P."/>
            <person name="Pierre F."/>
            <person name="Priest M."/>
            <person name="Rachupka A."/>
            <person name="Raghuraman S."/>
            <person name="Rameau R."/>
            <person name="Ray V."/>
            <person name="Raymond C."/>
            <person name="Rege F."/>
            <person name="Rise C."/>
            <person name="Rogers J."/>
            <person name="Rogov P."/>
            <person name="Sahalie J."/>
            <person name="Settipalli S."/>
            <person name="Sharpe T."/>
            <person name="Shea T."/>
            <person name="Sheehan M."/>
            <person name="Sherpa N."/>
            <person name="Shi J."/>
            <person name="Shih D."/>
            <person name="Sloan J."/>
            <person name="Smith C."/>
            <person name="Sparrow T."/>
            <person name="Stalker J."/>
            <person name="Stange-Thomann N."/>
            <person name="Stavropoulos S."/>
            <person name="Stone C."/>
            <person name="Stone S."/>
            <person name="Sykes S."/>
            <person name="Tchuinga P."/>
            <person name="Tenzing P."/>
            <person name="Tesfaye S."/>
            <person name="Thoulutsang D."/>
            <person name="Thoulutsang Y."/>
            <person name="Topham K."/>
            <person name="Topping I."/>
            <person name="Tsamla T."/>
            <person name="Vassiliev H."/>
            <person name="Venkataraman V."/>
            <person name="Vo A."/>
            <person name="Wangchuk T."/>
            <person name="Wangdi T."/>
            <person name="Weiand M."/>
            <person name="Wilkinson J."/>
            <person name="Wilson A."/>
            <person name="Yadav S."/>
            <person name="Yang S."/>
            <person name="Yang X."/>
            <person name="Young G."/>
            <person name="Yu Q."/>
            <person name="Zainoun J."/>
            <person name="Zembek L."/>
            <person name="Zimmer A."/>
            <person name="Lander E.S."/>
        </authorList>
    </citation>
    <scope>NUCLEOTIDE SEQUENCE [LARGE SCALE GENOMIC DNA]</scope>
    <source>
        <strain evidence="15">Boxer</strain>
    </source>
</reference>
<dbReference type="Pfam" id="PF17708">
    <property type="entry name" value="Gasdermin_C"/>
    <property type="match status" value="1"/>
</dbReference>
<name>A0A8P0TKC7_CANLF</name>
<evidence type="ECO:0000256" key="12">
    <source>
        <dbReference type="SAM" id="MobiDB-lite"/>
    </source>
</evidence>
<proteinExistence type="inferred from homology"/>
<evidence type="ECO:0000256" key="6">
    <source>
        <dbReference type="ARBA" id="ARBA00022490"/>
    </source>
</evidence>
<evidence type="ECO:0000256" key="5">
    <source>
        <dbReference type="ARBA" id="ARBA00022475"/>
    </source>
</evidence>
<sequence>MLPVRASRTRGVPPPLPAPRAEWLSPLSSSGAMGSAFEGVIKSVIRELDHRGKLIPVDSLRSSTSFQPYCLLARKLSRLWFWKPRYKCINLSIRDILEPNDPEPDVKCDGPFHVCDFMDGQLQGSVELAPPGQVQLAGEATVADNLSTSMNVCTLRVVPNTWDTMRQERRLRQPQHKVLEQLRNCGNDIFVVTEVLQTQKEVTVTWIYKQEGSGQFSLPGALSLQGQGHLRRKKTVTIPSGSILAFEVAQLVIGPDWDVLLFPNKKQRTFKQSKKNHKPTSSAGSKIQSDGFGEDLVAVTEDFQGLLAEVGTQAEGLRGLSRGLCDQLLAGLVRVLQEEPALQTLEEAVSGPAGVGAGGGLHPGHRAHSPSLCPQLEQGLFCGWVAPLEGPVGTVLECLVHTSRALEEQLARPVLYLVDLLTGLSETQLKLLTKVLETGELSRPFKLVQSILEQSTPWQERRAVSLPQGLLEGSWDAEAPAWVLLEECGLELQVDDPQVCWEPEARDHTCTLYACLALLLCLSEDPC</sequence>
<gene>
    <name evidence="15" type="primary">GSDMD</name>
</gene>
<evidence type="ECO:0000256" key="3">
    <source>
        <dbReference type="ARBA" id="ARBA00009279"/>
    </source>
</evidence>
<dbReference type="Ensembl" id="ENSCAFT00000109991.1">
    <property type="protein sequence ID" value="ENSCAFP00000068357.1"/>
    <property type="gene ID" value="ENSCAFG00000001301.5"/>
</dbReference>
<organism evidence="15 16">
    <name type="scientific">Canis lupus familiaris</name>
    <name type="common">Dog</name>
    <name type="synonym">Canis familiaris</name>
    <dbReference type="NCBI Taxonomy" id="9615"/>
    <lineage>
        <taxon>Eukaryota</taxon>
        <taxon>Metazoa</taxon>
        <taxon>Chordata</taxon>
        <taxon>Craniata</taxon>
        <taxon>Vertebrata</taxon>
        <taxon>Euteleostomi</taxon>
        <taxon>Mammalia</taxon>
        <taxon>Eutheria</taxon>
        <taxon>Laurasiatheria</taxon>
        <taxon>Carnivora</taxon>
        <taxon>Caniformia</taxon>
        <taxon>Canidae</taxon>
        <taxon>Canis</taxon>
    </lineage>
</organism>
<keyword evidence="5" id="KW-1003">Cell membrane</keyword>
<dbReference type="GO" id="GO:0012501">
    <property type="term" value="P:programmed cell death"/>
    <property type="evidence" value="ECO:0007669"/>
    <property type="project" value="UniProtKB-KW"/>
</dbReference>
<dbReference type="InterPro" id="IPR040460">
    <property type="entry name" value="Gasdermin_pore"/>
</dbReference>
<evidence type="ECO:0000256" key="9">
    <source>
        <dbReference type="ARBA" id="ARBA00023136"/>
    </source>
</evidence>
<keyword evidence="4" id="KW-1134">Transmembrane beta strand</keyword>
<feature type="domain" description="Gasdermin pore forming" evidence="13">
    <location>
        <begin position="36"/>
        <end position="271"/>
    </location>
</feature>
<feature type="region of interest" description="Disordered" evidence="12">
    <location>
        <begin position="270"/>
        <end position="289"/>
    </location>
</feature>
<keyword evidence="11" id="KW-0449">Lipoprotein</keyword>
<comment type="subcellular location">
    <subcellularLocation>
        <location evidence="2">Cell membrane</location>
        <topology evidence="2">Multi-pass membrane protein</topology>
    </subcellularLocation>
    <subcellularLocation>
        <location evidence="1">Cytoplasm</location>
    </subcellularLocation>
</comment>
<dbReference type="GO" id="GO:0005737">
    <property type="term" value="C:cytoplasm"/>
    <property type="evidence" value="ECO:0007669"/>
    <property type="project" value="UniProtKB-SubCell"/>
</dbReference>
<evidence type="ECO:0000313" key="15">
    <source>
        <dbReference type="Ensembl" id="ENSCAFP00000068357.1"/>
    </source>
</evidence>
<keyword evidence="9" id="KW-0472">Membrane</keyword>
<feature type="compositionally biased region" description="Polar residues" evidence="12">
    <location>
        <begin position="279"/>
        <end position="288"/>
    </location>
</feature>
<accession>A0A8P0TKC7</accession>
<evidence type="ECO:0000259" key="13">
    <source>
        <dbReference type="Pfam" id="PF04598"/>
    </source>
</evidence>
<dbReference type="Pfam" id="PF04598">
    <property type="entry name" value="Gasdermin"/>
    <property type="match status" value="1"/>
</dbReference>
<dbReference type="Proteomes" id="UP000002254">
    <property type="component" value="Chromosome 13"/>
</dbReference>
<evidence type="ECO:0000313" key="16">
    <source>
        <dbReference type="Proteomes" id="UP000002254"/>
    </source>
</evidence>
<evidence type="ECO:0000256" key="7">
    <source>
        <dbReference type="ARBA" id="ARBA00022590"/>
    </source>
</evidence>
<dbReference type="AlphaFoldDB" id="A0A8P0TKC7"/>
<keyword evidence="10" id="KW-0564">Palmitate</keyword>
<feature type="domain" description="Gasdermin PUB" evidence="14">
    <location>
        <begin position="302"/>
        <end position="499"/>
    </location>
</feature>